<evidence type="ECO:0000313" key="1">
    <source>
        <dbReference type="EMBL" id="CAB4124850.1"/>
    </source>
</evidence>
<gene>
    <name evidence="1" type="ORF">UFOVP55_33</name>
</gene>
<reference evidence="1" key="1">
    <citation type="submission" date="2020-04" db="EMBL/GenBank/DDBJ databases">
        <authorList>
            <person name="Chiriac C."/>
            <person name="Salcher M."/>
            <person name="Ghai R."/>
            <person name="Kavagutti S V."/>
        </authorList>
    </citation>
    <scope>NUCLEOTIDE SEQUENCE</scope>
</reference>
<name>A0A6J5KXA7_9CAUD</name>
<proteinExistence type="predicted"/>
<dbReference type="EMBL" id="LR796185">
    <property type="protein sequence ID" value="CAB4124850.1"/>
    <property type="molecule type" value="Genomic_DNA"/>
</dbReference>
<accession>A0A6J5KXA7</accession>
<sequence length="159" mass="17168">MNIFKRPWMDQSKSLPTTTELREQLLKQYTDTVAQTGMATIAMGGGGGGGSGGGAGGSAGVYVSDGTATRRIQSDPYGHISQQGSSYTITSDLHRMRMIMMRLRITEASTIPFNHISTGLGGDHVFVFIVQSDEPITLRDDVALFPSDTLITQLRLLMP</sequence>
<organism evidence="1">
    <name type="scientific">uncultured Caudovirales phage</name>
    <dbReference type="NCBI Taxonomy" id="2100421"/>
    <lineage>
        <taxon>Viruses</taxon>
        <taxon>Duplodnaviria</taxon>
        <taxon>Heunggongvirae</taxon>
        <taxon>Uroviricota</taxon>
        <taxon>Caudoviricetes</taxon>
        <taxon>Peduoviridae</taxon>
        <taxon>Maltschvirus</taxon>
        <taxon>Maltschvirus maltsch</taxon>
    </lineage>
</organism>
<protein>
    <submittedName>
        <fullName evidence="1">Uncharacterized protein</fullName>
    </submittedName>
</protein>